<gene>
    <name evidence="1" type="primary">Contig2780.g2979</name>
    <name evidence="1" type="ORF">STYLEM_18973</name>
</gene>
<evidence type="ECO:0000313" key="1">
    <source>
        <dbReference type="EMBL" id="CDW89834.1"/>
    </source>
</evidence>
<sequence length="384" mass="43985">MAPYTPSKILQRPDDRLFKLTVNFNVKRTVGTLTRNASENKLIQQQTNQNRKISDRSSSALMILDNQNSYQDYGLLNIPSYNSIMKYPKQLLRKDELIKEIENDEGAKILSPQTLNHLIKEKQMGVSQIESTLRKSRSTLFPDISHSKVPDIITNVSLLNQNGQSILMSNSVKGGGKQGQKLEKILHQTSRNGYIMGHPHTHTFKVQQASFLGRVQTTNHIQTVNISKNDQSKHTLREPLCKQNSLIRSQLKVNKEQSLQTSFASPSSQQSFISPFKFNRDLENSVSYGPACNSIICLPQEKIDKAISLWDQEKKFRRNYEIQMKFSNTLKNIAIHQELKKKHSRISSLGLLPKISIEDQEEYDEGEDYFHMQKGLNKRSTVQL</sequence>
<reference evidence="1 2" key="1">
    <citation type="submission" date="2014-06" db="EMBL/GenBank/DDBJ databases">
        <authorList>
            <person name="Swart Estienne"/>
        </authorList>
    </citation>
    <scope>NUCLEOTIDE SEQUENCE [LARGE SCALE GENOMIC DNA]</scope>
    <source>
        <strain evidence="1 2">130c</strain>
    </source>
</reference>
<dbReference type="EMBL" id="CCKQ01017915">
    <property type="protein sequence ID" value="CDW89834.1"/>
    <property type="molecule type" value="Genomic_DNA"/>
</dbReference>
<dbReference type="InParanoid" id="A0A078B5Y9"/>
<name>A0A078B5Y9_STYLE</name>
<dbReference type="AlphaFoldDB" id="A0A078B5Y9"/>
<protein>
    <submittedName>
        <fullName evidence="1">Uncharacterized protein</fullName>
    </submittedName>
</protein>
<dbReference type="Proteomes" id="UP000039865">
    <property type="component" value="Unassembled WGS sequence"/>
</dbReference>
<accession>A0A078B5Y9</accession>
<evidence type="ECO:0000313" key="2">
    <source>
        <dbReference type="Proteomes" id="UP000039865"/>
    </source>
</evidence>
<proteinExistence type="predicted"/>
<keyword evidence="2" id="KW-1185">Reference proteome</keyword>
<organism evidence="1 2">
    <name type="scientific">Stylonychia lemnae</name>
    <name type="common">Ciliate</name>
    <dbReference type="NCBI Taxonomy" id="5949"/>
    <lineage>
        <taxon>Eukaryota</taxon>
        <taxon>Sar</taxon>
        <taxon>Alveolata</taxon>
        <taxon>Ciliophora</taxon>
        <taxon>Intramacronucleata</taxon>
        <taxon>Spirotrichea</taxon>
        <taxon>Stichotrichia</taxon>
        <taxon>Sporadotrichida</taxon>
        <taxon>Oxytrichidae</taxon>
        <taxon>Stylonychinae</taxon>
        <taxon>Stylonychia</taxon>
    </lineage>
</organism>